<accession>W7ITK5</accession>
<dbReference type="AlphaFoldDB" id="W7ITK5"/>
<keyword evidence="2" id="KW-1185">Reference proteome</keyword>
<reference evidence="1 2" key="1">
    <citation type="journal article" date="2014" name="Genome Announc.">
        <title>Draft Genome Sequence of the Antitrypanosomally Active Sponge-Associated Bacterium Actinokineospora sp. Strain EG49.</title>
        <authorList>
            <person name="Harjes J."/>
            <person name="Ryu T."/>
            <person name="Abdelmohsen U.R."/>
            <person name="Moitinho-Silva L."/>
            <person name="Horn H."/>
            <person name="Ravasi T."/>
            <person name="Hentschel U."/>
        </authorList>
    </citation>
    <scope>NUCLEOTIDE SEQUENCE [LARGE SCALE GENOMIC DNA]</scope>
    <source>
        <strain evidence="1 2">EG49</strain>
    </source>
</reference>
<dbReference type="OrthoDB" id="3697772at2"/>
<organism evidence="1 2">
    <name type="scientific">Actinokineospora spheciospongiae</name>
    <dbReference type="NCBI Taxonomy" id="909613"/>
    <lineage>
        <taxon>Bacteria</taxon>
        <taxon>Bacillati</taxon>
        <taxon>Actinomycetota</taxon>
        <taxon>Actinomycetes</taxon>
        <taxon>Pseudonocardiales</taxon>
        <taxon>Pseudonocardiaceae</taxon>
        <taxon>Actinokineospora</taxon>
    </lineage>
</organism>
<dbReference type="EMBL" id="AYXG01000187">
    <property type="protein sequence ID" value="EWC59726.1"/>
    <property type="molecule type" value="Genomic_DNA"/>
</dbReference>
<proteinExistence type="predicted"/>
<dbReference type="RefSeq" id="WP_035286675.1">
    <property type="nucleotide sequence ID" value="NZ_AYXG01000187.1"/>
</dbReference>
<evidence type="ECO:0000313" key="2">
    <source>
        <dbReference type="Proteomes" id="UP000019277"/>
    </source>
</evidence>
<gene>
    <name evidence="1" type="ORF">UO65_4965</name>
</gene>
<sequence length="125" mass="13798">MATFGPRLAGVVWGEQHDRLLNFVFRAFDCCVRDRDLACAMTVDLFGRNPHLVDSPDLDDDAIRAELVPLMAAALRERSSHTAIKVAVGHAAWQDRVARSRGAGAAGWHSAFGSVRTFTRHLRLT</sequence>
<comment type="caution">
    <text evidence="1">The sequence shown here is derived from an EMBL/GenBank/DDBJ whole genome shotgun (WGS) entry which is preliminary data.</text>
</comment>
<name>W7ITK5_9PSEU</name>
<dbReference type="Proteomes" id="UP000019277">
    <property type="component" value="Unassembled WGS sequence"/>
</dbReference>
<evidence type="ECO:0000313" key="1">
    <source>
        <dbReference type="EMBL" id="EWC59726.1"/>
    </source>
</evidence>
<dbReference type="STRING" id="909613.UO65_4965"/>
<protein>
    <submittedName>
        <fullName evidence="1">Uncharacterized protein</fullName>
    </submittedName>
</protein>
<accession>A0A8E2X4X4</accession>